<sequence length="1532" mass="162767">MTDARPLPGVPGPGVPAAGTPTPAVPAPGTPTPGTPTSPTGLAAPGARAVLVGTGEHAPGSALPALPSVGATLDDLARVLRDGCGMAHVHRVPAGAAPTEVVAAVEDAAAEATGPVLFVYVGHGILGPGDELYLATHASLADDRISGSVPYRTVKDLLGGALGGSVVVLDCCFSGRATAPDGRERAPYASARPDGSFLLTSASQFALSFAPEGARHTLFSGRLLRLLEDGDPGGPPWLTVEYLHGALDRAFRDGPVRPHGQSEGRLGGLVVARNAAYRADAVPPGEPPADVPCPYPGMRSFGAADQEWFFGREELTERLVTAVSDPARDHPLVLVGASGSGKSSLLGAGMLASLEARHGSAGDAVPWPALLLPGPGADPLEALAERWARATGRRREEVRDAFGEGRFPAPEPGRLACRLLVVDQFEEVFTRCEDAERRGRFIRLLCGRPAGPGDRPTVVLALRADHYGDCLAHPELVDALDHGQFTVAPMDLGALRAAIERPAARAGLVLEDGLVDRLLSDLRRGGGAAGAARDAAAPFLAHALVETWRERGGTVLTLAGYQRTGGIWQSVTTSTDALYQALREPERHVLRRLLLSMVHLTPAGEVVRREVAPADLLKDGSAEDVRTVWDHLVRSRLVTVDHDGARFSHDALLHAWPTLRSWIRDARADLLEHQRLAESAAVWEEHDRNPHYLYAGSHLDQVRGRLEPDRAGNTPGIALTTVEREFLTAGAESARRGRRLRMVWRGVAACVALLLVAIGTVAYVERGESRKRADELASQRIAAQAGALRDQDPATALDLSLAAYRRSPTVDARSALLRSALSLTPPVPLRGHSREVINLAYRADGRVLASSSTDRTVRLWHTANPYRPTPGSVLRVGGPPALAWHPDGRLLTASTREALYVWDVRDARHARRLARVPVRDGRVFAAALSPDGRTLAVGAEHGRVWFWDLRDPRHPVRTVVAGSRRGKPVEAVAFEPGGKVMATAVGDGTAQLWNTTVARHPKPGTVIRGARVLSLAFSPDGRRLAGGGASGEVAVWKVTDPKRPHRYPGTGPVTDKVLSSIAFSPDGQYAAASSWDGTPHLFTVRDETTSSDPLLESATLPRTGKAAERDLSLAYRPDGRGIAVGGSDGLVHLWNPPPDSVPGTTDEVGSVSGSHSDPRGRFLATSAGDRTHIWRLGAPGKPPTEAAVLPRPWNKARFLPGGRTLIAQTADWKRLKLWDFRGGRLRPGHEFRPAARTERSMTFAAAAQDGLLAVADPATRTATIWDIRSAARPKRLSGLPVPEDGFTMAFSGGARVFAVLSYTAQLWDLTDPRNPRRASRVGAKYEDVPTAISSSDGRRVLVTEPGAGGAKQAHVWSVSSRGKARMLGTVDAEALTLRLVSSRLLAGISSSGRPALWSLDRLGTTIPMPGPLGTMDDLTADGTLLVAWEKYGGPALWRLAAEDSPPGDAELLALTSGVGDVSVKDFTEQGDAMIVSPSSSFSPLSALGAGTVLVGVEFSRLAGMLCSVRRAATPDARWHRLFPDLDYRDPCG</sequence>
<dbReference type="Gene3D" id="3.40.50.1460">
    <property type="match status" value="1"/>
</dbReference>
<feature type="compositionally biased region" description="Pro residues" evidence="2">
    <location>
        <begin position="23"/>
        <end position="36"/>
    </location>
</feature>
<feature type="region of interest" description="Disordered" evidence="2">
    <location>
        <begin position="1140"/>
        <end position="1161"/>
    </location>
</feature>
<dbReference type="EMBL" id="JAERRG010000037">
    <property type="protein sequence ID" value="MBL1119835.1"/>
    <property type="molecule type" value="Genomic_DNA"/>
</dbReference>
<dbReference type="SUPFAM" id="SSF52540">
    <property type="entry name" value="P-loop containing nucleoside triphosphate hydrolases"/>
    <property type="match status" value="1"/>
</dbReference>
<gene>
    <name evidence="4" type="ORF">JK364_47160</name>
</gene>
<dbReference type="Proteomes" id="UP000621510">
    <property type="component" value="Unassembled WGS sequence"/>
</dbReference>
<protein>
    <recommendedName>
        <fullName evidence="3">Novel STAND NTPase 1 domain-containing protein</fullName>
    </recommendedName>
</protein>
<dbReference type="CDD" id="cd00200">
    <property type="entry name" value="WD40"/>
    <property type="match status" value="1"/>
</dbReference>
<dbReference type="SUPFAM" id="SSF82171">
    <property type="entry name" value="DPP6 N-terminal domain-like"/>
    <property type="match status" value="2"/>
</dbReference>
<dbReference type="Gene3D" id="2.130.10.10">
    <property type="entry name" value="YVTN repeat-like/Quinoprotein amine dehydrogenase"/>
    <property type="match status" value="4"/>
</dbReference>
<dbReference type="Pfam" id="PF00400">
    <property type="entry name" value="WD40"/>
    <property type="match status" value="6"/>
</dbReference>
<keyword evidence="1" id="KW-0853">WD repeat</keyword>
<dbReference type="InterPro" id="IPR027417">
    <property type="entry name" value="P-loop_NTPase"/>
</dbReference>
<evidence type="ECO:0000259" key="3">
    <source>
        <dbReference type="Pfam" id="PF20703"/>
    </source>
</evidence>
<feature type="region of interest" description="Disordered" evidence="2">
    <location>
        <begin position="1"/>
        <end position="44"/>
    </location>
</feature>
<dbReference type="RefSeq" id="WP_201857604.1">
    <property type="nucleotide sequence ID" value="NZ_JAERRG010000037.1"/>
</dbReference>
<comment type="caution">
    <text evidence="4">The sequence shown here is derived from an EMBL/GenBank/DDBJ whole genome shotgun (WGS) entry which is preliminary data.</text>
</comment>
<evidence type="ECO:0000256" key="1">
    <source>
        <dbReference type="PROSITE-ProRule" id="PRU00221"/>
    </source>
</evidence>
<keyword evidence="5" id="KW-1185">Reference proteome</keyword>
<name>A0ABS1Q628_9ACTN</name>
<proteinExistence type="predicted"/>
<dbReference type="PANTHER" id="PTHR19879">
    <property type="entry name" value="TRANSCRIPTION INITIATION FACTOR TFIID"/>
    <property type="match status" value="1"/>
</dbReference>
<feature type="domain" description="Novel STAND NTPase 1" evidence="3">
    <location>
        <begin position="294"/>
        <end position="690"/>
    </location>
</feature>
<dbReference type="SMART" id="SM00320">
    <property type="entry name" value="WD40"/>
    <property type="match status" value="8"/>
</dbReference>
<dbReference type="InterPro" id="IPR015943">
    <property type="entry name" value="WD40/YVTN_repeat-like_dom_sf"/>
</dbReference>
<dbReference type="InterPro" id="IPR001680">
    <property type="entry name" value="WD40_rpt"/>
</dbReference>
<feature type="repeat" description="WD" evidence="1">
    <location>
        <begin position="1112"/>
        <end position="1135"/>
    </location>
</feature>
<evidence type="ECO:0000256" key="2">
    <source>
        <dbReference type="SAM" id="MobiDB-lite"/>
    </source>
</evidence>
<organism evidence="4 5">
    <name type="scientific">Streptomyces endocoffeicus</name>
    <dbReference type="NCBI Taxonomy" id="2898945"/>
    <lineage>
        <taxon>Bacteria</taxon>
        <taxon>Bacillati</taxon>
        <taxon>Actinomycetota</taxon>
        <taxon>Actinomycetes</taxon>
        <taxon>Kitasatosporales</taxon>
        <taxon>Streptomycetaceae</taxon>
        <taxon>Streptomyces</taxon>
    </lineage>
</organism>
<feature type="repeat" description="WD" evidence="1">
    <location>
        <begin position="916"/>
        <end position="957"/>
    </location>
</feature>
<dbReference type="NCBIfam" id="NF047832">
    <property type="entry name" value="caspase_w_EACC1"/>
    <property type="match status" value="1"/>
</dbReference>
<feature type="repeat" description="WD" evidence="1">
    <location>
        <begin position="1012"/>
        <end position="1046"/>
    </location>
</feature>
<dbReference type="PROSITE" id="PS50294">
    <property type="entry name" value="WD_REPEATS_REGION"/>
    <property type="match status" value="1"/>
</dbReference>
<evidence type="ECO:0000313" key="4">
    <source>
        <dbReference type="EMBL" id="MBL1119835.1"/>
    </source>
</evidence>
<feature type="repeat" description="WD" evidence="1">
    <location>
        <begin position="829"/>
        <end position="860"/>
    </location>
</feature>
<dbReference type="Pfam" id="PF20703">
    <property type="entry name" value="nSTAND1"/>
    <property type="match status" value="1"/>
</dbReference>
<feature type="repeat" description="WD" evidence="1">
    <location>
        <begin position="969"/>
        <end position="994"/>
    </location>
</feature>
<reference evidence="4 5" key="1">
    <citation type="submission" date="2021-01" db="EMBL/GenBank/DDBJ databases">
        <title>WGS of actinomycetes isolated from Thailand.</title>
        <authorList>
            <person name="Thawai C."/>
        </authorList>
    </citation>
    <scope>NUCLEOTIDE SEQUENCE [LARGE SCALE GENOMIC DNA]</scope>
    <source>
        <strain evidence="4 5">CA3R110</strain>
    </source>
</reference>
<dbReference type="InterPro" id="IPR049052">
    <property type="entry name" value="nSTAND1"/>
</dbReference>
<evidence type="ECO:0000313" key="5">
    <source>
        <dbReference type="Proteomes" id="UP000621510"/>
    </source>
</evidence>
<accession>A0ABS1Q628</accession>
<dbReference type="PANTHER" id="PTHR19879:SF9">
    <property type="entry name" value="TRANSCRIPTION INITIATION FACTOR TFIID SUBUNIT 5"/>
    <property type="match status" value="1"/>
</dbReference>
<dbReference type="PROSITE" id="PS50082">
    <property type="entry name" value="WD_REPEATS_2"/>
    <property type="match status" value="5"/>
</dbReference>